<evidence type="ECO:0000256" key="6">
    <source>
        <dbReference type="ARBA" id="ARBA00012180"/>
    </source>
</evidence>
<comment type="caution">
    <text evidence="18">The sequence shown here is derived from an EMBL/GenBank/DDBJ whole genome shotgun (WGS) entry which is preliminary data.</text>
</comment>
<evidence type="ECO:0000256" key="4">
    <source>
        <dbReference type="ARBA" id="ARBA00004496"/>
    </source>
</evidence>
<comment type="cofactor">
    <cofactor evidence="14 15">
        <name>Mn(2+)</name>
        <dbReference type="ChEBI" id="CHEBI:29035"/>
    </cofactor>
    <cofactor evidence="14 15">
        <name>Mg(2+)</name>
        <dbReference type="ChEBI" id="CHEBI:18420"/>
    </cofactor>
    <text evidence="14 15">Manganese or magnesium. Binds 1 divalent metal ion per monomer in the absence of substrate. May bind a second metal ion after substrate binding.</text>
</comment>
<evidence type="ECO:0000256" key="9">
    <source>
        <dbReference type="ARBA" id="ARBA00022722"/>
    </source>
</evidence>
<keyword evidence="12 14" id="KW-0378">Hydrolase</keyword>
<dbReference type="InterPro" id="IPR024567">
    <property type="entry name" value="RNase_HII/HIII_dom"/>
</dbReference>
<dbReference type="NCBIfam" id="NF000595">
    <property type="entry name" value="PRK00015.1-3"/>
    <property type="match status" value="1"/>
</dbReference>
<name>A0A1F4RBF1_UNCSA</name>
<feature type="domain" description="RNase H type-2" evidence="17">
    <location>
        <begin position="3"/>
        <end position="193"/>
    </location>
</feature>
<evidence type="ECO:0000256" key="7">
    <source>
        <dbReference type="ARBA" id="ARBA00019179"/>
    </source>
</evidence>
<dbReference type="InterPro" id="IPR012337">
    <property type="entry name" value="RNaseH-like_sf"/>
</dbReference>
<dbReference type="InterPro" id="IPR001352">
    <property type="entry name" value="RNase_HII/HIII"/>
</dbReference>
<dbReference type="InterPro" id="IPR022898">
    <property type="entry name" value="RNase_HII"/>
</dbReference>
<feature type="binding site" evidence="14 15">
    <location>
        <position position="9"/>
    </location>
    <ligand>
        <name>a divalent metal cation</name>
        <dbReference type="ChEBI" id="CHEBI:60240"/>
    </ligand>
</feature>
<sequence length="194" mass="21380">MFRLVAGVDEAGRGPLAGPIVAAAVILSPEIEIKGLADSKLLSPRRREELFLEIQARAIGVGIGKVNHKLIDKINIGKANLLAMKLAVENLSVAPDYLLIDGRRMALDLDIPSQSIIGGDGKYASIAAASIIAKVTRDWLMLRYHRKYPDYRFDLHKGYGTEFHRGKIVEIGPCPIHRRSFRFSRPGAKKVAQT</sequence>
<comment type="subcellular location">
    <subcellularLocation>
        <location evidence="4 14">Cytoplasm</location>
    </subcellularLocation>
</comment>
<feature type="binding site" evidence="14 15">
    <location>
        <position position="10"/>
    </location>
    <ligand>
        <name>a divalent metal cation</name>
        <dbReference type="ChEBI" id="CHEBI:60240"/>
    </ligand>
</feature>
<dbReference type="PANTHER" id="PTHR10954:SF18">
    <property type="entry name" value="RIBONUCLEASE HII"/>
    <property type="match status" value="1"/>
</dbReference>
<feature type="binding site" evidence="14 15">
    <location>
        <position position="101"/>
    </location>
    <ligand>
        <name>a divalent metal cation</name>
        <dbReference type="ChEBI" id="CHEBI:60240"/>
    </ligand>
</feature>
<evidence type="ECO:0000256" key="2">
    <source>
        <dbReference type="ARBA" id="ARBA00001946"/>
    </source>
</evidence>
<evidence type="ECO:0000256" key="10">
    <source>
        <dbReference type="ARBA" id="ARBA00022723"/>
    </source>
</evidence>
<dbReference type="GO" id="GO:0043137">
    <property type="term" value="P:DNA replication, removal of RNA primer"/>
    <property type="evidence" value="ECO:0007669"/>
    <property type="project" value="TreeGrafter"/>
</dbReference>
<dbReference type="GO" id="GO:0030145">
    <property type="term" value="F:manganese ion binding"/>
    <property type="evidence" value="ECO:0007669"/>
    <property type="project" value="UniProtKB-UniRule"/>
</dbReference>
<dbReference type="EMBL" id="METP01000040">
    <property type="protein sequence ID" value="OGC05501.1"/>
    <property type="molecule type" value="Genomic_DNA"/>
</dbReference>
<dbReference type="Gene3D" id="3.30.420.10">
    <property type="entry name" value="Ribonuclease H-like superfamily/Ribonuclease H"/>
    <property type="match status" value="1"/>
</dbReference>
<dbReference type="GO" id="GO:0006298">
    <property type="term" value="P:mismatch repair"/>
    <property type="evidence" value="ECO:0007669"/>
    <property type="project" value="TreeGrafter"/>
</dbReference>
<keyword evidence="10 14" id="KW-0479">Metal-binding</keyword>
<dbReference type="CDD" id="cd07182">
    <property type="entry name" value="RNase_HII_bacteria_HII_like"/>
    <property type="match status" value="1"/>
</dbReference>
<dbReference type="SUPFAM" id="SSF53098">
    <property type="entry name" value="Ribonuclease H-like"/>
    <property type="match status" value="1"/>
</dbReference>
<reference evidence="18 19" key="1">
    <citation type="journal article" date="2016" name="Nat. Commun.">
        <title>Thousands of microbial genomes shed light on interconnected biogeochemical processes in an aquifer system.</title>
        <authorList>
            <person name="Anantharaman K."/>
            <person name="Brown C.T."/>
            <person name="Hug L.A."/>
            <person name="Sharon I."/>
            <person name="Castelle C.J."/>
            <person name="Probst A.J."/>
            <person name="Thomas B.C."/>
            <person name="Singh A."/>
            <person name="Wilkins M.J."/>
            <person name="Karaoz U."/>
            <person name="Brodie E.L."/>
            <person name="Williams K.H."/>
            <person name="Hubbard S.S."/>
            <person name="Banfield J.F."/>
        </authorList>
    </citation>
    <scope>NUCLEOTIDE SEQUENCE [LARGE SCALE GENOMIC DNA]</scope>
</reference>
<evidence type="ECO:0000256" key="3">
    <source>
        <dbReference type="ARBA" id="ARBA00004065"/>
    </source>
</evidence>
<dbReference type="GO" id="GO:0032299">
    <property type="term" value="C:ribonuclease H2 complex"/>
    <property type="evidence" value="ECO:0007669"/>
    <property type="project" value="TreeGrafter"/>
</dbReference>
<dbReference type="PANTHER" id="PTHR10954">
    <property type="entry name" value="RIBONUCLEASE H2 SUBUNIT A"/>
    <property type="match status" value="1"/>
</dbReference>
<evidence type="ECO:0000256" key="5">
    <source>
        <dbReference type="ARBA" id="ARBA00007383"/>
    </source>
</evidence>
<protein>
    <recommendedName>
        <fullName evidence="7 14">Ribonuclease HII</fullName>
        <shortName evidence="14">RNase HII</shortName>
        <ecNumber evidence="6 14">3.1.26.4</ecNumber>
    </recommendedName>
</protein>
<dbReference type="HAMAP" id="MF_00052_B">
    <property type="entry name" value="RNase_HII_B"/>
    <property type="match status" value="1"/>
</dbReference>
<organism evidence="18 19">
    <name type="scientific">candidate division WOR-1 bacterium RIFCSPLOWO2_02_FULL_46_20</name>
    <dbReference type="NCBI Taxonomy" id="1802567"/>
    <lineage>
        <taxon>Bacteria</taxon>
        <taxon>Bacillati</taxon>
        <taxon>Saganbacteria</taxon>
    </lineage>
</organism>
<keyword evidence="8 14" id="KW-0963">Cytoplasm</keyword>
<comment type="catalytic activity">
    <reaction evidence="1 14 15 16">
        <text>Endonucleolytic cleavage to 5'-phosphomonoester.</text>
        <dbReference type="EC" id="3.1.26.4"/>
    </reaction>
</comment>
<comment type="similarity">
    <text evidence="5 14 16">Belongs to the RNase HII family.</text>
</comment>
<evidence type="ECO:0000259" key="17">
    <source>
        <dbReference type="PROSITE" id="PS51975"/>
    </source>
</evidence>
<evidence type="ECO:0000256" key="16">
    <source>
        <dbReference type="RuleBase" id="RU003515"/>
    </source>
</evidence>
<proteinExistence type="inferred from homology"/>
<comment type="function">
    <text evidence="3 14 16">Endonuclease that specifically degrades the RNA of RNA-DNA hybrids.</text>
</comment>
<dbReference type="EC" id="3.1.26.4" evidence="6 14"/>
<evidence type="ECO:0000313" key="18">
    <source>
        <dbReference type="EMBL" id="OGC05501.1"/>
    </source>
</evidence>
<dbReference type="PROSITE" id="PS51975">
    <property type="entry name" value="RNASE_H_2"/>
    <property type="match status" value="1"/>
</dbReference>
<evidence type="ECO:0000256" key="14">
    <source>
        <dbReference type="HAMAP-Rule" id="MF_00052"/>
    </source>
</evidence>
<dbReference type="InterPro" id="IPR036397">
    <property type="entry name" value="RNaseH_sf"/>
</dbReference>
<evidence type="ECO:0000256" key="13">
    <source>
        <dbReference type="ARBA" id="ARBA00023211"/>
    </source>
</evidence>
<keyword evidence="9 14" id="KW-0540">Nuclease</keyword>
<keyword evidence="13 14" id="KW-0464">Manganese</keyword>
<dbReference type="AlphaFoldDB" id="A0A1F4RBF1"/>
<gene>
    <name evidence="14" type="primary">rnhB</name>
    <name evidence="18" type="ORF">A3H38_05930</name>
</gene>
<evidence type="ECO:0000256" key="12">
    <source>
        <dbReference type="ARBA" id="ARBA00022801"/>
    </source>
</evidence>
<dbReference type="GO" id="GO:0004523">
    <property type="term" value="F:RNA-DNA hybrid ribonuclease activity"/>
    <property type="evidence" value="ECO:0007669"/>
    <property type="project" value="UniProtKB-UniRule"/>
</dbReference>
<evidence type="ECO:0000313" key="19">
    <source>
        <dbReference type="Proteomes" id="UP000176938"/>
    </source>
</evidence>
<dbReference type="GO" id="GO:0003723">
    <property type="term" value="F:RNA binding"/>
    <property type="evidence" value="ECO:0007669"/>
    <property type="project" value="UniProtKB-UniRule"/>
</dbReference>
<dbReference type="NCBIfam" id="NF000594">
    <property type="entry name" value="PRK00015.1-1"/>
    <property type="match status" value="1"/>
</dbReference>
<keyword evidence="11 14" id="KW-0255">Endonuclease</keyword>
<evidence type="ECO:0000256" key="15">
    <source>
        <dbReference type="PROSITE-ProRule" id="PRU01319"/>
    </source>
</evidence>
<dbReference type="Proteomes" id="UP000176938">
    <property type="component" value="Unassembled WGS sequence"/>
</dbReference>
<comment type="cofactor">
    <cofactor evidence="2">
        <name>Mg(2+)</name>
        <dbReference type="ChEBI" id="CHEBI:18420"/>
    </cofactor>
</comment>
<accession>A0A1F4RBF1</accession>
<evidence type="ECO:0000256" key="1">
    <source>
        <dbReference type="ARBA" id="ARBA00000077"/>
    </source>
</evidence>
<dbReference type="Pfam" id="PF01351">
    <property type="entry name" value="RNase_HII"/>
    <property type="match status" value="1"/>
</dbReference>
<dbReference type="GO" id="GO:0005737">
    <property type="term" value="C:cytoplasm"/>
    <property type="evidence" value="ECO:0007669"/>
    <property type="project" value="UniProtKB-SubCell"/>
</dbReference>
<evidence type="ECO:0000256" key="11">
    <source>
        <dbReference type="ARBA" id="ARBA00022759"/>
    </source>
</evidence>
<evidence type="ECO:0000256" key="8">
    <source>
        <dbReference type="ARBA" id="ARBA00022490"/>
    </source>
</evidence>